<evidence type="ECO:0000256" key="2">
    <source>
        <dbReference type="SAM" id="Phobius"/>
    </source>
</evidence>
<keyword evidence="5" id="KW-1185">Reference proteome</keyword>
<dbReference type="InterPro" id="IPR025403">
    <property type="entry name" value="TgpA-like_C"/>
</dbReference>
<evidence type="ECO:0000313" key="5">
    <source>
        <dbReference type="Proteomes" id="UP001597187"/>
    </source>
</evidence>
<keyword evidence="2" id="KW-1133">Transmembrane helix</keyword>
<accession>A0ABD6AV03</accession>
<protein>
    <submittedName>
        <fullName evidence="4">DUF4129 domain-containing protein</fullName>
    </submittedName>
</protein>
<name>A0ABD6AV03_9EURY</name>
<feature type="domain" description="Protein-glutamine gamma-glutamyltransferase-like C-terminal" evidence="3">
    <location>
        <begin position="235"/>
        <end position="300"/>
    </location>
</feature>
<feature type="transmembrane region" description="Helical" evidence="2">
    <location>
        <begin position="71"/>
        <end position="91"/>
    </location>
</feature>
<dbReference type="Pfam" id="PF13559">
    <property type="entry name" value="DUF4129"/>
    <property type="match status" value="1"/>
</dbReference>
<evidence type="ECO:0000259" key="3">
    <source>
        <dbReference type="Pfam" id="PF13559"/>
    </source>
</evidence>
<feature type="transmembrane region" description="Helical" evidence="2">
    <location>
        <begin position="103"/>
        <end position="121"/>
    </location>
</feature>
<feature type="compositionally biased region" description="Acidic residues" evidence="1">
    <location>
        <begin position="191"/>
        <end position="205"/>
    </location>
</feature>
<feature type="region of interest" description="Disordered" evidence="1">
    <location>
        <begin position="30"/>
        <end position="60"/>
    </location>
</feature>
<keyword evidence="2" id="KW-0472">Membrane</keyword>
<evidence type="ECO:0000256" key="1">
    <source>
        <dbReference type="SAM" id="MobiDB-lite"/>
    </source>
</evidence>
<gene>
    <name evidence="4" type="ORF">ACFSBT_05390</name>
</gene>
<feature type="region of interest" description="Disordered" evidence="1">
    <location>
        <begin position="187"/>
        <end position="224"/>
    </location>
</feature>
<proteinExistence type="predicted"/>
<evidence type="ECO:0000313" key="4">
    <source>
        <dbReference type="EMBL" id="MFD1512714.1"/>
    </source>
</evidence>
<sequence length="310" mass="32161">MERERLAPLFVALLAVVALAVGAATLDSATSGPVSGSGDGPGIGDGENERFDTGAAPPAEDTDAPTMIPRLVLQLILALLFVGGLAGLLWWIKRDGLDAVKTAALAVFGLTGILVFFYYLFSALGGFPGRDGGEGGFLGREFEIPSGGGGGTDGGEVAQVATDPSAVLLAVFALVLVGALAVVVTRSSSETADEEPPEADSDPEADPSVQAVGEAAGRAADRIDDSGDVENAIFRAWREMTTPLDLPRETTTPGEFAAAAVDAGMSRDDVAELTRLFETTRYGGRTVDADREERATTALRRIERTYGGDR</sequence>
<comment type="caution">
    <text evidence="4">The sequence shown here is derived from an EMBL/GenBank/DDBJ whole genome shotgun (WGS) entry which is preliminary data.</text>
</comment>
<dbReference type="RefSeq" id="WP_250872694.1">
    <property type="nucleotide sequence ID" value="NZ_JALXFV010000003.1"/>
</dbReference>
<reference evidence="4 5" key="1">
    <citation type="journal article" date="2019" name="Int. J. Syst. Evol. Microbiol.">
        <title>The Global Catalogue of Microorganisms (GCM) 10K type strain sequencing project: providing services to taxonomists for standard genome sequencing and annotation.</title>
        <authorList>
            <consortium name="The Broad Institute Genomics Platform"/>
            <consortium name="The Broad Institute Genome Sequencing Center for Infectious Disease"/>
            <person name="Wu L."/>
            <person name="Ma J."/>
        </authorList>
    </citation>
    <scope>NUCLEOTIDE SEQUENCE [LARGE SCALE GENOMIC DNA]</scope>
    <source>
        <strain evidence="4 5">CGMCC 1.12563</strain>
    </source>
</reference>
<dbReference type="AlphaFoldDB" id="A0ABD6AV03"/>
<organism evidence="4 5">
    <name type="scientific">Halomarina rubra</name>
    <dbReference type="NCBI Taxonomy" id="2071873"/>
    <lineage>
        <taxon>Archaea</taxon>
        <taxon>Methanobacteriati</taxon>
        <taxon>Methanobacteriota</taxon>
        <taxon>Stenosarchaea group</taxon>
        <taxon>Halobacteria</taxon>
        <taxon>Halobacteriales</taxon>
        <taxon>Natronomonadaceae</taxon>
        <taxon>Halomarina</taxon>
    </lineage>
</organism>
<feature type="region of interest" description="Disordered" evidence="1">
    <location>
        <begin position="138"/>
        <end position="157"/>
    </location>
</feature>
<feature type="compositionally biased region" description="Gly residues" evidence="1">
    <location>
        <begin position="35"/>
        <end position="45"/>
    </location>
</feature>
<dbReference type="Proteomes" id="UP001597187">
    <property type="component" value="Unassembled WGS sequence"/>
</dbReference>
<keyword evidence="2" id="KW-0812">Transmembrane</keyword>
<dbReference type="EMBL" id="JBHUDC010000003">
    <property type="protein sequence ID" value="MFD1512714.1"/>
    <property type="molecule type" value="Genomic_DNA"/>
</dbReference>
<feature type="transmembrane region" description="Helical" evidence="2">
    <location>
        <begin position="166"/>
        <end position="184"/>
    </location>
</feature>